<dbReference type="Gene3D" id="1.10.510.10">
    <property type="entry name" value="Transferase(Phosphotransferase) domain 1"/>
    <property type="match status" value="1"/>
</dbReference>
<comment type="caution">
    <text evidence="3">The sequence shown here is derived from an EMBL/GenBank/DDBJ whole genome shotgun (WGS) entry which is preliminary data.</text>
</comment>
<dbReference type="CDD" id="cd21037">
    <property type="entry name" value="MLKL_NTD"/>
    <property type="match status" value="1"/>
</dbReference>
<dbReference type="Pfam" id="PF07714">
    <property type="entry name" value="PK_Tyr_Ser-Thr"/>
    <property type="match status" value="1"/>
</dbReference>
<reference evidence="3" key="1">
    <citation type="submission" date="2021-06" db="EMBL/GenBank/DDBJ databases">
        <authorList>
            <person name="Kallberg Y."/>
            <person name="Tangrot J."/>
            <person name="Rosling A."/>
        </authorList>
    </citation>
    <scope>NUCLEOTIDE SEQUENCE</scope>
    <source>
        <strain evidence="3">CL551</strain>
    </source>
</reference>
<dbReference type="InterPro" id="IPR050167">
    <property type="entry name" value="Ser_Thr_protein_kinase"/>
</dbReference>
<dbReference type="InterPro" id="IPR001245">
    <property type="entry name" value="Ser-Thr/Tyr_kinase_cat_dom"/>
</dbReference>
<organism evidence="3 4">
    <name type="scientific">Acaulospora morrowiae</name>
    <dbReference type="NCBI Taxonomy" id="94023"/>
    <lineage>
        <taxon>Eukaryota</taxon>
        <taxon>Fungi</taxon>
        <taxon>Fungi incertae sedis</taxon>
        <taxon>Mucoromycota</taxon>
        <taxon>Glomeromycotina</taxon>
        <taxon>Glomeromycetes</taxon>
        <taxon>Diversisporales</taxon>
        <taxon>Acaulosporaceae</taxon>
        <taxon>Acaulospora</taxon>
    </lineage>
</organism>
<dbReference type="Proteomes" id="UP000789342">
    <property type="component" value="Unassembled WGS sequence"/>
</dbReference>
<dbReference type="InterPro" id="IPR008266">
    <property type="entry name" value="Tyr_kinase_AS"/>
</dbReference>
<dbReference type="GO" id="GO:0007166">
    <property type="term" value="P:cell surface receptor signaling pathway"/>
    <property type="evidence" value="ECO:0007669"/>
    <property type="project" value="InterPro"/>
</dbReference>
<evidence type="ECO:0000313" key="3">
    <source>
        <dbReference type="EMBL" id="CAG8647856.1"/>
    </source>
</evidence>
<dbReference type="Gene3D" id="1.25.40.10">
    <property type="entry name" value="Tetratricopeptide repeat domain"/>
    <property type="match status" value="1"/>
</dbReference>
<dbReference type="SUPFAM" id="SSF56112">
    <property type="entry name" value="Protein kinase-like (PK-like)"/>
    <property type="match status" value="1"/>
</dbReference>
<dbReference type="GO" id="GO:0004713">
    <property type="term" value="F:protein tyrosine kinase activity"/>
    <property type="evidence" value="ECO:0007669"/>
    <property type="project" value="InterPro"/>
</dbReference>
<evidence type="ECO:0000256" key="1">
    <source>
        <dbReference type="SAM" id="MobiDB-lite"/>
    </source>
</evidence>
<gene>
    <name evidence="3" type="ORF">AMORRO_LOCUS9818</name>
</gene>
<dbReference type="InterPro" id="IPR020635">
    <property type="entry name" value="Tyr_kinase_cat_dom"/>
</dbReference>
<dbReference type="InterPro" id="IPR000719">
    <property type="entry name" value="Prot_kinase_dom"/>
</dbReference>
<proteinExistence type="predicted"/>
<dbReference type="PANTHER" id="PTHR23257:SF963">
    <property type="entry name" value="AT08303P"/>
    <property type="match status" value="1"/>
</dbReference>
<evidence type="ECO:0000313" key="4">
    <source>
        <dbReference type="Proteomes" id="UP000789342"/>
    </source>
</evidence>
<feature type="region of interest" description="Disordered" evidence="1">
    <location>
        <begin position="1"/>
        <end position="33"/>
    </location>
</feature>
<dbReference type="Pfam" id="PF08238">
    <property type="entry name" value="Sel1"/>
    <property type="match status" value="2"/>
</dbReference>
<dbReference type="PROSITE" id="PS00109">
    <property type="entry name" value="PROTEIN_KINASE_TYR"/>
    <property type="match status" value="1"/>
</dbReference>
<evidence type="ECO:0000259" key="2">
    <source>
        <dbReference type="PROSITE" id="PS50011"/>
    </source>
</evidence>
<dbReference type="EMBL" id="CAJVPV010010089">
    <property type="protein sequence ID" value="CAG8647856.1"/>
    <property type="molecule type" value="Genomic_DNA"/>
</dbReference>
<dbReference type="AlphaFoldDB" id="A0A9N9DQ65"/>
<dbReference type="InterPro" id="IPR011009">
    <property type="entry name" value="Kinase-like_dom_sf"/>
</dbReference>
<dbReference type="InterPro" id="IPR036537">
    <property type="entry name" value="Adaptor_Cbl_N_dom_sf"/>
</dbReference>
<dbReference type="SUPFAM" id="SSF81901">
    <property type="entry name" value="HCP-like"/>
    <property type="match status" value="1"/>
</dbReference>
<dbReference type="Gene3D" id="1.20.930.20">
    <property type="entry name" value="Adaptor protein Cbl, N-terminal domain"/>
    <property type="match status" value="1"/>
</dbReference>
<accession>A0A9N9DQ65</accession>
<dbReference type="InterPro" id="IPR006597">
    <property type="entry name" value="Sel1-like"/>
</dbReference>
<dbReference type="InterPro" id="IPR059179">
    <property type="entry name" value="MLKL-like_MCAfunc"/>
</dbReference>
<dbReference type="OrthoDB" id="2384430at2759"/>
<dbReference type="SMART" id="SM00219">
    <property type="entry name" value="TyrKc"/>
    <property type="match status" value="1"/>
</dbReference>
<dbReference type="PANTHER" id="PTHR23257">
    <property type="entry name" value="SERINE-THREONINE PROTEIN KINASE"/>
    <property type="match status" value="1"/>
</dbReference>
<dbReference type="GO" id="GO:0005737">
    <property type="term" value="C:cytoplasm"/>
    <property type="evidence" value="ECO:0007669"/>
    <property type="project" value="TreeGrafter"/>
</dbReference>
<protein>
    <submittedName>
        <fullName evidence="3">7814_t:CDS:1</fullName>
    </submittedName>
</protein>
<dbReference type="SMART" id="SM00671">
    <property type="entry name" value="SEL1"/>
    <property type="match status" value="2"/>
</dbReference>
<name>A0A9N9DQ65_9GLOM</name>
<dbReference type="InterPro" id="IPR011990">
    <property type="entry name" value="TPR-like_helical_dom_sf"/>
</dbReference>
<keyword evidence="4" id="KW-1185">Reference proteome</keyword>
<feature type="domain" description="Protein kinase" evidence="2">
    <location>
        <begin position="283"/>
        <end position="553"/>
    </location>
</feature>
<dbReference type="GO" id="GO:0005524">
    <property type="term" value="F:ATP binding"/>
    <property type="evidence" value="ECO:0007669"/>
    <property type="project" value="InterPro"/>
</dbReference>
<dbReference type="PROSITE" id="PS50011">
    <property type="entry name" value="PROTEIN_KINASE_DOM"/>
    <property type="match status" value="1"/>
</dbReference>
<sequence>MASSNSRNLINRKGIKRPINNEEEESSRRLFQRPRTSEFETNVNCISSQVSDLTLVDNDDMNMDFFESCETNTTRVSEYISEFASQAALAVDVVSNFVPFGNLISSIYKAGEEIISLYQKAEYHKDICSYMTQRVIAAMAAVKDLKTRRHENEKFFTDENLLIFKGFVKCMWNIRDYISEISQLGKMRRILQGNMIEQKFQELIIEFEGYMKSLQFAIIVQSNLDMNAEIKKIEQNVRDVKEMISHYHGGITDSHNHISPQIPLVRTMNIEFLNQQKNRGLESSHLELLDLNLYEKIIPNVTRRNITKWLNIQYGDEVAFKEFTNNTRDNSSEMENDICKQVTILQHLQRSSHIIKFYGIAKDGFKYYLVTEWMENKNLLEYYECHPLIAWSKKLDFAVDICRGLIFLNAVEILHRDLRGANMLVDKNHKVKIANFGLSRRFTEVTRNIQTSLETVKYMAPEKLSKGDKYTYDIKCEIYSLGALLWEIAEQRMPFSSGNLEFQAIRDLVVKARYREPLSPDVPELWKKVVTQALRHSPSDRPAISYIFENLYQCQKLYDPQPQLASSSLDTEMDDGFGSESDILDIEKTPIEDSECMSVQEAIEEHKKGNSQTAWKWFLFHADNGDMLAKFWVACFLYQSEIDELKCKKEENLVKAAQLFKETADNGKPEAQLRYGSCLWKGKGVRTNYNEAIRYLTMAADNGNVNAMYNVGCAYYNGKGVEKSKTKGEYYLKKAAQKEHPKSIEMCKNCEIDYLYG</sequence>